<evidence type="ECO:0000259" key="2">
    <source>
        <dbReference type="Pfam" id="PF00884"/>
    </source>
</evidence>
<feature type="transmembrane region" description="Helical" evidence="1">
    <location>
        <begin position="145"/>
        <end position="162"/>
    </location>
</feature>
<sequence>MTLVETQKAAAQADNRRPIGNFAYILACLVICNLPFVGFYIIGTGSRANYLALYALMGILLARKAKPGYVVLFWLIFLSDIVSTAARIFSFSLLEFTAAFRFIPMLTPTDGLAFYAPFALLFVAGIAVTWGIYRYRPATPDKLTMPFALVTLVAVGAEHFVASVPAANIYGPGDAPFQSAMMQTDFEARTLALPENGKTLLIVAESYGDYLDPAIRQAISAPLMSAPVTAQFDVQEGTSRFAGHTPQGELRELCGRYLDYEDIDAAAKADMPSCLPEQASEAGVETVGIHGFSGWMFDRTEWYPLVGFDRMVFAEDLQNQQLKECKGILVGLCDIPLLETRIAEELQGEGRKMVYFLTLTSHLPFVAHEYGEPFDCEGEDRAIADFQACQQANYLNGLMGRVAALIASTGPELDSVLIVGDHRPPFIKRDAKEMFRVDTVPYFYLTRKRNDVAHGDVAENVESGV</sequence>
<feature type="transmembrane region" description="Helical" evidence="1">
    <location>
        <begin position="114"/>
        <end position="133"/>
    </location>
</feature>
<keyword evidence="1" id="KW-0812">Transmembrane</keyword>
<dbReference type="InterPro" id="IPR017850">
    <property type="entry name" value="Alkaline_phosphatase_core_sf"/>
</dbReference>
<feature type="transmembrane region" description="Helical" evidence="1">
    <location>
        <begin position="72"/>
        <end position="94"/>
    </location>
</feature>
<name>A0AAE9XT47_9PROT</name>
<dbReference type="RefSeq" id="WP_289503174.1">
    <property type="nucleotide sequence ID" value="NZ_CP116805.1"/>
</dbReference>
<feature type="transmembrane region" description="Helical" evidence="1">
    <location>
        <begin position="21"/>
        <end position="42"/>
    </location>
</feature>
<dbReference type="InterPro" id="IPR000917">
    <property type="entry name" value="Sulfatase_N"/>
</dbReference>
<evidence type="ECO:0000256" key="1">
    <source>
        <dbReference type="SAM" id="Phobius"/>
    </source>
</evidence>
<accession>A0AAE9XT47</accession>
<dbReference type="AlphaFoldDB" id="A0AAE9XT47"/>
<dbReference type="EMBL" id="CP116805">
    <property type="protein sequence ID" value="WCL53660.1"/>
    <property type="molecule type" value="Genomic_DNA"/>
</dbReference>
<dbReference type="Gene3D" id="3.40.720.10">
    <property type="entry name" value="Alkaline Phosphatase, subunit A"/>
    <property type="match status" value="1"/>
</dbReference>
<organism evidence="3 4">
    <name type="scientific">Gimibacter soli</name>
    <dbReference type="NCBI Taxonomy" id="3024400"/>
    <lineage>
        <taxon>Bacteria</taxon>
        <taxon>Pseudomonadati</taxon>
        <taxon>Pseudomonadota</taxon>
        <taxon>Alphaproteobacteria</taxon>
        <taxon>Kordiimonadales</taxon>
        <taxon>Temperatibacteraceae</taxon>
        <taxon>Gimibacter</taxon>
    </lineage>
</organism>
<keyword evidence="4" id="KW-1185">Reference proteome</keyword>
<dbReference type="Proteomes" id="UP001217500">
    <property type="component" value="Chromosome"/>
</dbReference>
<reference evidence="3" key="1">
    <citation type="submission" date="2023-01" db="EMBL/GenBank/DDBJ databases">
        <title>The genome sequence of Kordiimonadaceae bacterium 6D33.</title>
        <authorList>
            <person name="Liu Y."/>
        </authorList>
    </citation>
    <scope>NUCLEOTIDE SEQUENCE</scope>
    <source>
        <strain evidence="3">6D33</strain>
    </source>
</reference>
<evidence type="ECO:0000313" key="4">
    <source>
        <dbReference type="Proteomes" id="UP001217500"/>
    </source>
</evidence>
<feature type="domain" description="Sulfatase N-terminal" evidence="2">
    <location>
        <begin position="266"/>
        <end position="426"/>
    </location>
</feature>
<evidence type="ECO:0000313" key="3">
    <source>
        <dbReference type="EMBL" id="WCL53660.1"/>
    </source>
</evidence>
<feature type="transmembrane region" description="Helical" evidence="1">
    <location>
        <begin position="48"/>
        <end position="65"/>
    </location>
</feature>
<keyword evidence="1" id="KW-0472">Membrane</keyword>
<proteinExistence type="predicted"/>
<dbReference type="Pfam" id="PF00884">
    <property type="entry name" value="Sulfatase"/>
    <property type="match status" value="1"/>
</dbReference>
<protein>
    <recommendedName>
        <fullName evidence="2">Sulfatase N-terminal domain-containing protein</fullName>
    </recommendedName>
</protein>
<dbReference type="KEGG" id="gso:PH603_14060"/>
<gene>
    <name evidence="3" type="ORF">PH603_14060</name>
</gene>
<keyword evidence="1" id="KW-1133">Transmembrane helix</keyword>